<evidence type="ECO:0008006" key="3">
    <source>
        <dbReference type="Google" id="ProtNLM"/>
    </source>
</evidence>
<dbReference type="GO" id="GO:0005829">
    <property type="term" value="C:cytosol"/>
    <property type="evidence" value="ECO:0007669"/>
    <property type="project" value="TreeGrafter"/>
</dbReference>
<comment type="caution">
    <text evidence="1">The sequence shown here is derived from an EMBL/GenBank/DDBJ whole genome shotgun (WGS) entry which is preliminary data.</text>
</comment>
<dbReference type="AlphaFoldDB" id="A0A841FRD4"/>
<dbReference type="GO" id="GO:0033194">
    <property type="term" value="P:response to hydroperoxide"/>
    <property type="evidence" value="ECO:0007669"/>
    <property type="project" value="TreeGrafter"/>
</dbReference>
<proteinExistence type="predicted"/>
<sequence>MLILLPPSEGKTATKRGAPVDLAGLSLSSLTDARREVGEALVRLATDVDRVKAREVLGISEGQDGELDKDAALFTAPAQAASKLYSGVLYEALDLSTLDAAAKRRATASLHVFSGLWGVVRPGDRIPPYRLSMSVNLPGIGSLATYWRKHLAAVLPGLVDGRVVLDLRSSPYIPAWRPGPADGEVVTVRVLHERIIGGKPARTVVSHFNKATKGRIVRDLLIAGARPRKAAQLLDVLRDLGHTVEGDGPGRADIVVSEL</sequence>
<dbReference type="Proteomes" id="UP000548476">
    <property type="component" value="Unassembled WGS sequence"/>
</dbReference>
<dbReference type="NCBIfam" id="NF002545">
    <property type="entry name" value="PRK02101.2-3"/>
    <property type="match status" value="1"/>
</dbReference>
<dbReference type="RefSeq" id="WP_184787358.1">
    <property type="nucleotide sequence ID" value="NZ_BONT01000088.1"/>
</dbReference>
<organism evidence="1 2">
    <name type="scientific">Phytomonospora endophytica</name>
    <dbReference type="NCBI Taxonomy" id="714109"/>
    <lineage>
        <taxon>Bacteria</taxon>
        <taxon>Bacillati</taxon>
        <taxon>Actinomycetota</taxon>
        <taxon>Actinomycetes</taxon>
        <taxon>Micromonosporales</taxon>
        <taxon>Micromonosporaceae</taxon>
        <taxon>Phytomonospora</taxon>
    </lineage>
</organism>
<dbReference type="Pfam" id="PF03883">
    <property type="entry name" value="H2O2_YaaD"/>
    <property type="match status" value="1"/>
</dbReference>
<keyword evidence="2" id="KW-1185">Reference proteome</keyword>
<dbReference type="PANTHER" id="PTHR30283:SF4">
    <property type="entry name" value="PEROXIDE STRESS RESISTANCE PROTEIN YAAA"/>
    <property type="match status" value="1"/>
</dbReference>
<accession>A0A841FRD4</accession>
<evidence type="ECO:0000313" key="2">
    <source>
        <dbReference type="Proteomes" id="UP000548476"/>
    </source>
</evidence>
<reference evidence="1 2" key="1">
    <citation type="submission" date="2020-08" db="EMBL/GenBank/DDBJ databases">
        <title>Genomic Encyclopedia of Type Strains, Phase IV (KMG-IV): sequencing the most valuable type-strain genomes for metagenomic binning, comparative biology and taxonomic classification.</title>
        <authorList>
            <person name="Goeker M."/>
        </authorList>
    </citation>
    <scope>NUCLEOTIDE SEQUENCE [LARGE SCALE GENOMIC DNA]</scope>
    <source>
        <strain evidence="1 2">YIM 65646</strain>
    </source>
</reference>
<protein>
    <recommendedName>
        <fullName evidence="3">Peroxide stress protein YaaA</fullName>
    </recommendedName>
</protein>
<name>A0A841FRD4_9ACTN</name>
<dbReference type="EMBL" id="JACHGT010000004">
    <property type="protein sequence ID" value="MBB6034510.1"/>
    <property type="molecule type" value="Genomic_DNA"/>
</dbReference>
<evidence type="ECO:0000313" key="1">
    <source>
        <dbReference type="EMBL" id="MBB6034510.1"/>
    </source>
</evidence>
<dbReference type="PANTHER" id="PTHR30283">
    <property type="entry name" value="PEROXIDE STRESS RESPONSE PROTEIN YAAA"/>
    <property type="match status" value="1"/>
</dbReference>
<gene>
    <name evidence="1" type="ORF">HNR73_002360</name>
</gene>
<dbReference type="InterPro" id="IPR005583">
    <property type="entry name" value="YaaA"/>
</dbReference>